<feature type="domain" description="Concentrative nucleoside transporter C-terminal" evidence="2">
    <location>
        <begin position="177"/>
        <end position="387"/>
    </location>
</feature>
<dbReference type="PANTHER" id="PTHR10590">
    <property type="entry name" value="SODIUM/NUCLEOSIDE COTRANSPORTER"/>
    <property type="match status" value="1"/>
</dbReference>
<keyword evidence="1" id="KW-0812">Transmembrane</keyword>
<dbReference type="EMBL" id="JAODUP010000141">
    <property type="protein sequence ID" value="KAK2160028.1"/>
    <property type="molecule type" value="Genomic_DNA"/>
</dbReference>
<keyword evidence="1" id="KW-0472">Membrane</keyword>
<protein>
    <submittedName>
        <fullName evidence="4">Uncharacterized protein</fullName>
    </submittedName>
</protein>
<comment type="caution">
    <text evidence="4">The sequence shown here is derived from an EMBL/GenBank/DDBJ whole genome shotgun (WGS) entry which is preliminary data.</text>
</comment>
<dbReference type="PANTHER" id="PTHR10590:SF4">
    <property type="entry name" value="SOLUTE CARRIER FAMILY 28 MEMBER 3"/>
    <property type="match status" value="1"/>
</dbReference>
<dbReference type="Pfam" id="PF07662">
    <property type="entry name" value="Nucleos_tra2_C"/>
    <property type="match status" value="1"/>
</dbReference>
<feature type="transmembrane region" description="Helical" evidence="1">
    <location>
        <begin position="367"/>
        <end position="390"/>
    </location>
</feature>
<feature type="transmembrane region" description="Helical" evidence="1">
    <location>
        <begin position="269"/>
        <end position="288"/>
    </location>
</feature>
<gene>
    <name evidence="4" type="ORF">LSH36_141g00030</name>
</gene>
<dbReference type="InterPro" id="IPR011642">
    <property type="entry name" value="Gate_dom"/>
</dbReference>
<proteinExistence type="predicted"/>
<dbReference type="Pfam" id="PF07670">
    <property type="entry name" value="Gate"/>
    <property type="match status" value="1"/>
</dbReference>
<dbReference type="AlphaFoldDB" id="A0AAD9N956"/>
<sequence>MKDGMWLRDNHTLDHTLDIWMKDDIWLRDNHTLDLALDIWIRDDCLGKTWPTNLDDGGGDDDDDENDDDDDMLYFQSLPVVVFFSAVISILYYIGFMQYVVKGMAWLMQITMGTTAIESLASASNIFVSYVEVAPILVPYVQKLTRSELHAILTSGFATVAGSILALYIAFGAPAPHLVSACILSAPAALAMAKLSYPETKKSKTKTQKDVEIPESTERNFIEAAANGAMLAVKLVSGIAACLIAFLGIVGFVNGVLAWLGAMVGIQNLNFKMICSYLLWPFAILMGVEVKDAKAVAGMLGWKIFVDEVLCYRDLGHAVNAGELDNRSAVIATYACCGFGSLGAMGVALGAMLAITPPNRRSVITQLVVRALINGNIAAFMTACVAGLLYQGDDIVYASINETSFMDMSPVSTEPASPNVL</sequence>
<feature type="transmembrane region" description="Helical" evidence="1">
    <location>
        <begin position="151"/>
        <end position="171"/>
    </location>
</feature>
<organism evidence="4 5">
    <name type="scientific">Paralvinella palmiformis</name>
    <dbReference type="NCBI Taxonomy" id="53620"/>
    <lineage>
        <taxon>Eukaryota</taxon>
        <taxon>Metazoa</taxon>
        <taxon>Spiralia</taxon>
        <taxon>Lophotrochozoa</taxon>
        <taxon>Annelida</taxon>
        <taxon>Polychaeta</taxon>
        <taxon>Sedentaria</taxon>
        <taxon>Canalipalpata</taxon>
        <taxon>Terebellida</taxon>
        <taxon>Terebelliformia</taxon>
        <taxon>Alvinellidae</taxon>
        <taxon>Paralvinella</taxon>
    </lineage>
</organism>
<feature type="transmembrane region" description="Helical" evidence="1">
    <location>
        <begin position="238"/>
        <end position="262"/>
    </location>
</feature>
<accession>A0AAD9N956</accession>
<dbReference type="GO" id="GO:0005415">
    <property type="term" value="F:nucleoside:sodium symporter activity"/>
    <property type="evidence" value="ECO:0007669"/>
    <property type="project" value="TreeGrafter"/>
</dbReference>
<evidence type="ECO:0000313" key="5">
    <source>
        <dbReference type="Proteomes" id="UP001208570"/>
    </source>
</evidence>
<dbReference type="InterPro" id="IPR008276">
    <property type="entry name" value="C_nuclsd_transpt"/>
</dbReference>
<dbReference type="GO" id="GO:0005886">
    <property type="term" value="C:plasma membrane"/>
    <property type="evidence" value="ECO:0007669"/>
    <property type="project" value="TreeGrafter"/>
</dbReference>
<evidence type="ECO:0000259" key="3">
    <source>
        <dbReference type="Pfam" id="PF07670"/>
    </source>
</evidence>
<dbReference type="InterPro" id="IPR011657">
    <property type="entry name" value="CNT_C_dom"/>
</dbReference>
<feature type="transmembrane region" description="Helical" evidence="1">
    <location>
        <begin position="73"/>
        <end position="94"/>
    </location>
</feature>
<evidence type="ECO:0000259" key="2">
    <source>
        <dbReference type="Pfam" id="PF07662"/>
    </source>
</evidence>
<keyword evidence="1" id="KW-1133">Transmembrane helix</keyword>
<keyword evidence="5" id="KW-1185">Reference proteome</keyword>
<feature type="transmembrane region" description="Helical" evidence="1">
    <location>
        <begin position="331"/>
        <end position="355"/>
    </location>
</feature>
<name>A0AAD9N956_9ANNE</name>
<evidence type="ECO:0000313" key="4">
    <source>
        <dbReference type="EMBL" id="KAK2160028.1"/>
    </source>
</evidence>
<feature type="transmembrane region" description="Helical" evidence="1">
    <location>
        <begin position="106"/>
        <end position="131"/>
    </location>
</feature>
<evidence type="ECO:0000256" key="1">
    <source>
        <dbReference type="SAM" id="Phobius"/>
    </source>
</evidence>
<feature type="domain" description="Nucleoside transporter/FeoB GTPase Gate" evidence="3">
    <location>
        <begin position="76"/>
        <end position="173"/>
    </location>
</feature>
<reference evidence="4" key="1">
    <citation type="journal article" date="2023" name="Mol. Biol. Evol.">
        <title>Third-Generation Sequencing Reveals the Adaptive Role of the Epigenome in Three Deep-Sea Polychaetes.</title>
        <authorList>
            <person name="Perez M."/>
            <person name="Aroh O."/>
            <person name="Sun Y."/>
            <person name="Lan Y."/>
            <person name="Juniper S.K."/>
            <person name="Young C.R."/>
            <person name="Angers B."/>
            <person name="Qian P.Y."/>
        </authorList>
    </citation>
    <scope>NUCLEOTIDE SEQUENCE</scope>
    <source>
        <strain evidence="4">P08H-3</strain>
    </source>
</reference>
<dbReference type="Proteomes" id="UP001208570">
    <property type="component" value="Unassembled WGS sequence"/>
</dbReference>